<proteinExistence type="predicted"/>
<dbReference type="Gene3D" id="1.10.10.1150">
    <property type="entry name" value="Coenzyme PQQ synthesis protein D (PqqD)"/>
    <property type="match status" value="1"/>
</dbReference>
<reference evidence="1" key="1">
    <citation type="submission" date="2022-01" db="EMBL/GenBank/DDBJ databases">
        <authorList>
            <person name="Jo J.-H."/>
            <person name="Im W.-T."/>
        </authorList>
    </citation>
    <scope>NUCLEOTIDE SEQUENCE</scope>
    <source>
        <strain evidence="1">G124</strain>
    </source>
</reference>
<dbReference type="RefSeq" id="WP_235066800.1">
    <property type="nucleotide sequence ID" value="NZ_JAKFGM010000001.1"/>
</dbReference>
<dbReference type="EMBL" id="JAKFGM010000001">
    <property type="protein sequence ID" value="MCF2514331.1"/>
    <property type="molecule type" value="Genomic_DNA"/>
</dbReference>
<evidence type="ECO:0000313" key="2">
    <source>
        <dbReference type="Proteomes" id="UP001139410"/>
    </source>
</evidence>
<name>A0A9X1U4M1_9SPHN</name>
<gene>
    <name evidence="1" type="ORF">LVY65_04525</name>
</gene>
<organism evidence="1 2">
    <name type="scientific">Sphingomonas cremea</name>
    <dbReference type="NCBI Taxonomy" id="2904799"/>
    <lineage>
        <taxon>Bacteria</taxon>
        <taxon>Pseudomonadati</taxon>
        <taxon>Pseudomonadota</taxon>
        <taxon>Alphaproteobacteria</taxon>
        <taxon>Sphingomonadales</taxon>
        <taxon>Sphingomonadaceae</taxon>
        <taxon>Sphingomonas</taxon>
    </lineage>
</organism>
<dbReference type="InterPro" id="IPR008792">
    <property type="entry name" value="PQQD"/>
</dbReference>
<dbReference type="Pfam" id="PF05402">
    <property type="entry name" value="PqqD"/>
    <property type="match status" value="1"/>
</dbReference>
<dbReference type="InterPro" id="IPR041881">
    <property type="entry name" value="PqqD_sf"/>
</dbReference>
<dbReference type="Proteomes" id="UP001139410">
    <property type="component" value="Unassembled WGS sequence"/>
</dbReference>
<keyword evidence="2" id="KW-1185">Reference proteome</keyword>
<protein>
    <submittedName>
        <fullName evidence="1">PqqD family protein</fullName>
    </submittedName>
</protein>
<dbReference type="AlphaFoldDB" id="A0A9X1U4M1"/>
<sequence>MPAAMASIRYVRAKELLEAKLGDELVALDVEGGHCFGFNAVAADIWQLLDRPIAFDALHHALTGQYEVDADECRAELRSCLADLEAQGLVRIVSGDG</sequence>
<evidence type="ECO:0000313" key="1">
    <source>
        <dbReference type="EMBL" id="MCF2514331.1"/>
    </source>
</evidence>
<accession>A0A9X1U4M1</accession>
<comment type="caution">
    <text evidence="1">The sequence shown here is derived from an EMBL/GenBank/DDBJ whole genome shotgun (WGS) entry which is preliminary data.</text>
</comment>